<evidence type="ECO:0000256" key="3">
    <source>
        <dbReference type="ARBA" id="ARBA00022475"/>
    </source>
</evidence>
<accession>A0A9D1W8Z2</accession>
<dbReference type="AlphaFoldDB" id="A0A9D1W8Z2"/>
<dbReference type="Proteomes" id="UP000824156">
    <property type="component" value="Unassembled WGS sequence"/>
</dbReference>
<keyword evidence="5 7" id="KW-1133">Transmembrane helix</keyword>
<evidence type="ECO:0000256" key="6">
    <source>
        <dbReference type="ARBA" id="ARBA00023136"/>
    </source>
</evidence>
<dbReference type="GO" id="GO:0005886">
    <property type="term" value="C:plasma membrane"/>
    <property type="evidence" value="ECO:0007669"/>
    <property type="project" value="UniProtKB-SubCell"/>
</dbReference>
<dbReference type="GO" id="GO:0015293">
    <property type="term" value="F:symporter activity"/>
    <property type="evidence" value="ECO:0007669"/>
    <property type="project" value="UniProtKB-KW"/>
</dbReference>
<evidence type="ECO:0000256" key="5">
    <source>
        <dbReference type="ARBA" id="ARBA00022989"/>
    </source>
</evidence>
<keyword evidence="3" id="KW-1003">Cell membrane</keyword>
<evidence type="ECO:0000256" key="7">
    <source>
        <dbReference type="SAM" id="Phobius"/>
    </source>
</evidence>
<dbReference type="PRINTS" id="PR00173">
    <property type="entry name" value="EDTRNSPORT"/>
</dbReference>
<gene>
    <name evidence="8" type="ORF">H9853_06530</name>
</gene>
<feature type="transmembrane region" description="Helical" evidence="7">
    <location>
        <begin position="75"/>
        <end position="100"/>
    </location>
</feature>
<feature type="transmembrane region" description="Helical" evidence="7">
    <location>
        <begin position="185"/>
        <end position="204"/>
    </location>
</feature>
<feature type="transmembrane region" description="Helical" evidence="7">
    <location>
        <begin position="367"/>
        <end position="386"/>
    </location>
</feature>
<dbReference type="InterPro" id="IPR036458">
    <property type="entry name" value="Na:dicarbo_symporter_sf"/>
</dbReference>
<proteinExistence type="predicted"/>
<evidence type="ECO:0000313" key="8">
    <source>
        <dbReference type="EMBL" id="HIX54663.1"/>
    </source>
</evidence>
<dbReference type="EMBL" id="DXEZ01000179">
    <property type="protein sequence ID" value="HIX54663.1"/>
    <property type="molecule type" value="Genomic_DNA"/>
</dbReference>
<dbReference type="Gene3D" id="1.10.3860.10">
    <property type="entry name" value="Sodium:dicarboxylate symporter"/>
    <property type="match status" value="1"/>
</dbReference>
<evidence type="ECO:0000256" key="4">
    <source>
        <dbReference type="ARBA" id="ARBA00022692"/>
    </source>
</evidence>
<reference evidence="8" key="1">
    <citation type="journal article" date="2021" name="PeerJ">
        <title>Extensive microbial diversity within the chicken gut microbiome revealed by metagenomics and culture.</title>
        <authorList>
            <person name="Gilroy R."/>
            <person name="Ravi A."/>
            <person name="Getino M."/>
            <person name="Pursley I."/>
            <person name="Horton D.L."/>
            <person name="Alikhan N.F."/>
            <person name="Baker D."/>
            <person name="Gharbi K."/>
            <person name="Hall N."/>
            <person name="Watson M."/>
            <person name="Adriaenssens E.M."/>
            <person name="Foster-Nyarko E."/>
            <person name="Jarju S."/>
            <person name="Secka A."/>
            <person name="Antonio M."/>
            <person name="Oren A."/>
            <person name="Chaudhuri R.R."/>
            <person name="La Ragione R."/>
            <person name="Hildebrand F."/>
            <person name="Pallen M.J."/>
        </authorList>
    </citation>
    <scope>NUCLEOTIDE SEQUENCE</scope>
    <source>
        <strain evidence="8">1719</strain>
    </source>
</reference>
<keyword evidence="4 7" id="KW-0812">Transmembrane</keyword>
<evidence type="ECO:0000313" key="9">
    <source>
        <dbReference type="Proteomes" id="UP000824156"/>
    </source>
</evidence>
<feature type="transmembrane region" description="Helical" evidence="7">
    <location>
        <begin position="224"/>
        <end position="245"/>
    </location>
</feature>
<dbReference type="PANTHER" id="PTHR42865:SF7">
    <property type="entry name" value="PROTON_GLUTAMATE-ASPARTATE SYMPORTER"/>
    <property type="match status" value="1"/>
</dbReference>
<dbReference type="SUPFAM" id="SSF118215">
    <property type="entry name" value="Proton glutamate symport protein"/>
    <property type="match status" value="1"/>
</dbReference>
<feature type="transmembrane region" description="Helical" evidence="7">
    <location>
        <begin position="322"/>
        <end position="347"/>
    </location>
</feature>
<evidence type="ECO:0000256" key="1">
    <source>
        <dbReference type="ARBA" id="ARBA00004651"/>
    </source>
</evidence>
<dbReference type="InterPro" id="IPR001991">
    <property type="entry name" value="Na-dicarboxylate_symporter"/>
</dbReference>
<feature type="transmembrane region" description="Helical" evidence="7">
    <location>
        <begin position="147"/>
        <end position="164"/>
    </location>
</feature>
<dbReference type="PANTHER" id="PTHR42865">
    <property type="entry name" value="PROTON/GLUTAMATE-ASPARTATE SYMPORTER"/>
    <property type="match status" value="1"/>
</dbReference>
<feature type="transmembrane region" description="Helical" evidence="7">
    <location>
        <begin position="12"/>
        <end position="35"/>
    </location>
</feature>
<reference evidence="8" key="2">
    <citation type="submission" date="2021-04" db="EMBL/GenBank/DDBJ databases">
        <authorList>
            <person name="Gilroy R."/>
        </authorList>
    </citation>
    <scope>NUCLEOTIDE SEQUENCE</scope>
    <source>
        <strain evidence="8">1719</strain>
    </source>
</reference>
<name>A0A9D1W8Z2_9SPHI</name>
<keyword evidence="2" id="KW-0813">Transport</keyword>
<evidence type="ECO:0000256" key="2">
    <source>
        <dbReference type="ARBA" id="ARBA00022448"/>
    </source>
</evidence>
<sequence>MKDIFNSYSNLIYLIIGIFCGSLLGLFAPSTIPFIKPLGDIFLNLLFVSIIPLLFFAIASSVANLTKDSAMGKTILLMSIVFIVTIVLVSLLTIFGLYLFPIPSITVDQSVSEIKQALLNDNSNWGEKIVSFLTVAEFKDLLSREHMLAFVIFSFLIGIAAQRTNSKSVAVFKEFLNGGNEVMQSFLIILMKAAPIGLGAYFGYQVYDIGPQLFDVYAYPLGFYYLFGIVFFFIGFTFYTFMAYGSTGTKRFWKHNIVPSITALSTCSSLATLPANLKAAQNIGIPSNIATIVIPLGNTLYKNGSAISSIVKIYVAFEICGWNFYTWETIILALAITLAVSVVAGGIPNGGYVGEMLMISIYGLPDYAIPAVLIIGTLVDPLATVLNATGDTVAAMLTARFSGRKLNSSQMS</sequence>
<protein>
    <submittedName>
        <fullName evidence="8">Dicarboxylate/amino acid:cation symporter</fullName>
    </submittedName>
</protein>
<dbReference type="Pfam" id="PF00375">
    <property type="entry name" value="SDF"/>
    <property type="match status" value="1"/>
</dbReference>
<feature type="transmembrane region" description="Helical" evidence="7">
    <location>
        <begin position="41"/>
        <end position="63"/>
    </location>
</feature>
<comment type="caution">
    <text evidence="8">The sequence shown here is derived from an EMBL/GenBank/DDBJ whole genome shotgun (WGS) entry which is preliminary data.</text>
</comment>
<keyword evidence="6 7" id="KW-0472">Membrane</keyword>
<organism evidence="8 9">
    <name type="scientific">Candidatus Sphingobacterium stercoripullorum</name>
    <dbReference type="NCBI Taxonomy" id="2838759"/>
    <lineage>
        <taxon>Bacteria</taxon>
        <taxon>Pseudomonadati</taxon>
        <taxon>Bacteroidota</taxon>
        <taxon>Sphingobacteriia</taxon>
        <taxon>Sphingobacteriales</taxon>
        <taxon>Sphingobacteriaceae</taxon>
        <taxon>Sphingobacterium</taxon>
    </lineage>
</organism>
<comment type="subcellular location">
    <subcellularLocation>
        <location evidence="1">Cell membrane</location>
        <topology evidence="1">Multi-pass membrane protein</topology>
    </subcellularLocation>
</comment>